<dbReference type="NCBIfam" id="TIGR02532">
    <property type="entry name" value="IV_pilin_GFxxxE"/>
    <property type="match status" value="1"/>
</dbReference>
<dbReference type="InterPro" id="IPR012902">
    <property type="entry name" value="N_methyl_site"/>
</dbReference>
<evidence type="ECO:0000313" key="4">
    <source>
        <dbReference type="Proteomes" id="UP000473525"/>
    </source>
</evidence>
<gene>
    <name evidence="3" type="ORF">GON03_09160</name>
</gene>
<name>A0A6L6XPU1_9ACTN</name>
<protein>
    <submittedName>
        <fullName evidence="3">Prepilin-type N-terminal cleavage/methylation domain-containing protein</fullName>
    </submittedName>
</protein>
<organism evidence="3 4">
    <name type="scientific">Nocardioides agri</name>
    <dbReference type="NCBI Taxonomy" id="2682843"/>
    <lineage>
        <taxon>Bacteria</taxon>
        <taxon>Bacillati</taxon>
        <taxon>Actinomycetota</taxon>
        <taxon>Actinomycetes</taxon>
        <taxon>Propionibacteriales</taxon>
        <taxon>Nocardioidaceae</taxon>
        <taxon>Nocardioides</taxon>
    </lineage>
</organism>
<dbReference type="PROSITE" id="PS00409">
    <property type="entry name" value="PROKAR_NTER_METHYL"/>
    <property type="match status" value="1"/>
</dbReference>
<dbReference type="RefSeq" id="WP_157341949.1">
    <property type="nucleotide sequence ID" value="NZ_WSEK01000004.1"/>
</dbReference>
<evidence type="ECO:0000256" key="1">
    <source>
        <dbReference type="SAM" id="MobiDB-lite"/>
    </source>
</evidence>
<proteinExistence type="predicted"/>
<dbReference type="Proteomes" id="UP000473525">
    <property type="component" value="Unassembled WGS sequence"/>
</dbReference>
<dbReference type="EMBL" id="WSEK01000004">
    <property type="protein sequence ID" value="MVQ49351.1"/>
    <property type="molecule type" value="Genomic_DNA"/>
</dbReference>
<sequence length="580" mass="58881">MSRPADDQRAPRDRGFTLVEVLVALGIVMVLVAAVLPLLVSGIRSNDIARAAAQSKGFAQAELERMRNLPFYIAPSAGDYRDVFDRYFRNVSTPAAAAQCGTTGNHPTPKTTWTGYVSASADRCSWEPSGAFYRYVRTESTNPELKGFVVVVDTRFLSDTTPPTVIAPYTGYNTQTVGKSYPPASQASVTVAVFQASKRLREPIVSSTQISRREIPAARMSSTLDVTAVDLGTANTDGLPVTLSAGLVKLAGELTYSSTANAVLASTTTGAATGEQAGGAGITAAAPPDVSDSQDDESAGQLNGAGCELACWGNTRRSAVALSAGNALPNAGSPTSPLQAILRDTVHNGLSLAAGAGAQYRPALALAPSKGLVTMHSGSDTNPGVSGGCASTSSGGSVRVASSGWLRTTAIDDAASPLLVESCGVARTAPVSVLPTTFAPDGVVRITLTDAKVRCAVSGAAHAATASVGYTAAVEVWGPSGYTTVATVTETTASDLLATVPLTTPVGGGHTLGDYISSWSAVSSSEVTKTAATGAATVNVPGIISLTTQPTREDASGASDPLSSVTVSVGVLSCSAADAR</sequence>
<keyword evidence="4" id="KW-1185">Reference proteome</keyword>
<feature type="region of interest" description="Disordered" evidence="1">
    <location>
        <begin position="274"/>
        <end position="301"/>
    </location>
</feature>
<reference evidence="3 4" key="1">
    <citation type="submission" date="2019-12" db="EMBL/GenBank/DDBJ databases">
        <authorList>
            <person name="Huq M.A."/>
        </authorList>
    </citation>
    <scope>NUCLEOTIDE SEQUENCE [LARGE SCALE GENOMIC DNA]</scope>
    <source>
        <strain evidence="3 4">MAH-18</strain>
    </source>
</reference>
<keyword evidence="2" id="KW-0812">Transmembrane</keyword>
<evidence type="ECO:0000256" key="2">
    <source>
        <dbReference type="SAM" id="Phobius"/>
    </source>
</evidence>
<keyword evidence="2" id="KW-0472">Membrane</keyword>
<dbReference type="SUPFAM" id="SSF54523">
    <property type="entry name" value="Pili subunits"/>
    <property type="match status" value="1"/>
</dbReference>
<dbReference type="Pfam" id="PF07963">
    <property type="entry name" value="N_methyl"/>
    <property type="match status" value="1"/>
</dbReference>
<keyword evidence="2" id="KW-1133">Transmembrane helix</keyword>
<feature type="transmembrane region" description="Helical" evidence="2">
    <location>
        <begin position="21"/>
        <end position="40"/>
    </location>
</feature>
<comment type="caution">
    <text evidence="3">The sequence shown here is derived from an EMBL/GenBank/DDBJ whole genome shotgun (WGS) entry which is preliminary data.</text>
</comment>
<dbReference type="InterPro" id="IPR045584">
    <property type="entry name" value="Pilin-like"/>
</dbReference>
<accession>A0A6L6XPU1</accession>
<evidence type="ECO:0000313" key="3">
    <source>
        <dbReference type="EMBL" id="MVQ49351.1"/>
    </source>
</evidence>
<dbReference type="AlphaFoldDB" id="A0A6L6XPU1"/>